<evidence type="ECO:0000313" key="2">
    <source>
        <dbReference type="Proteomes" id="UP000249390"/>
    </source>
</evidence>
<protein>
    <submittedName>
        <fullName evidence="1">Uncharacterized protein</fullName>
    </submittedName>
</protein>
<dbReference type="AlphaFoldDB" id="A0A328DJF0"/>
<keyword evidence="2" id="KW-1185">Reference proteome</keyword>
<sequence>MRIQRNYLHPPICGWNKQGEALKRVNVVAAMTTLDCSGDGCGIDNITIAHGSFVGATRVARWWAFSIAGILR</sequence>
<accession>A0A328DJF0</accession>
<reference evidence="1 2" key="1">
    <citation type="submission" date="2018-06" db="EMBL/GenBank/DDBJ databases">
        <title>The Genome of Cuscuta australis (Dodder) Provides Insight into the Evolution of Plant Parasitism.</title>
        <authorList>
            <person name="Liu H."/>
        </authorList>
    </citation>
    <scope>NUCLEOTIDE SEQUENCE [LARGE SCALE GENOMIC DNA]</scope>
    <source>
        <strain evidence="2">cv. Yunnan</strain>
        <tissue evidence="1">Vines</tissue>
    </source>
</reference>
<proteinExistence type="predicted"/>
<evidence type="ECO:0000313" key="1">
    <source>
        <dbReference type="EMBL" id="RAL44439.1"/>
    </source>
</evidence>
<dbReference type="EMBL" id="NQVE01000143">
    <property type="protein sequence ID" value="RAL44439.1"/>
    <property type="molecule type" value="Genomic_DNA"/>
</dbReference>
<gene>
    <name evidence="1" type="ORF">DM860_011716</name>
</gene>
<name>A0A328DJF0_9ASTE</name>
<comment type="caution">
    <text evidence="1">The sequence shown here is derived from an EMBL/GenBank/DDBJ whole genome shotgun (WGS) entry which is preliminary data.</text>
</comment>
<organism evidence="1 2">
    <name type="scientific">Cuscuta australis</name>
    <dbReference type="NCBI Taxonomy" id="267555"/>
    <lineage>
        <taxon>Eukaryota</taxon>
        <taxon>Viridiplantae</taxon>
        <taxon>Streptophyta</taxon>
        <taxon>Embryophyta</taxon>
        <taxon>Tracheophyta</taxon>
        <taxon>Spermatophyta</taxon>
        <taxon>Magnoliopsida</taxon>
        <taxon>eudicotyledons</taxon>
        <taxon>Gunneridae</taxon>
        <taxon>Pentapetalae</taxon>
        <taxon>asterids</taxon>
        <taxon>lamiids</taxon>
        <taxon>Solanales</taxon>
        <taxon>Convolvulaceae</taxon>
        <taxon>Cuscuteae</taxon>
        <taxon>Cuscuta</taxon>
        <taxon>Cuscuta subgen. Grammica</taxon>
        <taxon>Cuscuta sect. Cleistogrammica</taxon>
    </lineage>
</organism>
<dbReference type="Proteomes" id="UP000249390">
    <property type="component" value="Unassembled WGS sequence"/>
</dbReference>